<feature type="non-terminal residue" evidence="1">
    <location>
        <position position="1"/>
    </location>
</feature>
<dbReference type="SUPFAM" id="SSF53850">
    <property type="entry name" value="Periplasmic binding protein-like II"/>
    <property type="match status" value="2"/>
</dbReference>
<dbReference type="Gene3D" id="3.10.105.10">
    <property type="entry name" value="Dipeptide-binding Protein, Domain 3"/>
    <property type="match status" value="1"/>
</dbReference>
<proteinExistence type="predicted"/>
<organism evidence="1">
    <name type="scientific">marine sediment metagenome</name>
    <dbReference type="NCBI Taxonomy" id="412755"/>
    <lineage>
        <taxon>unclassified sequences</taxon>
        <taxon>metagenomes</taxon>
        <taxon>ecological metagenomes</taxon>
    </lineage>
</organism>
<feature type="non-terminal residue" evidence="1">
    <location>
        <position position="276"/>
    </location>
</feature>
<name>X1GSA5_9ZZZZ</name>
<dbReference type="AlphaFoldDB" id="X1GSA5"/>
<dbReference type="Gene3D" id="3.40.190.10">
    <property type="entry name" value="Periplasmic binding protein-like II"/>
    <property type="match status" value="2"/>
</dbReference>
<gene>
    <name evidence="1" type="ORF">S03H2_39143</name>
</gene>
<accession>X1GSA5</accession>
<evidence type="ECO:0000313" key="1">
    <source>
        <dbReference type="EMBL" id="GAH47755.1"/>
    </source>
</evidence>
<protein>
    <recommendedName>
        <fullName evidence="2">Solute-binding protein family 5 domain-containing protein</fullName>
    </recommendedName>
</protein>
<comment type="caution">
    <text evidence="1">The sequence shown here is derived from an EMBL/GenBank/DDBJ whole genome shotgun (WGS) entry which is preliminary data.</text>
</comment>
<evidence type="ECO:0008006" key="2">
    <source>
        <dbReference type="Google" id="ProtNLM"/>
    </source>
</evidence>
<reference evidence="1" key="1">
    <citation type="journal article" date="2014" name="Front. Microbiol.">
        <title>High frequency of phylogenetically diverse reductive dehalogenase-homologous genes in deep subseafloor sedimentary metagenomes.</title>
        <authorList>
            <person name="Kawai M."/>
            <person name="Futagami T."/>
            <person name="Toyoda A."/>
            <person name="Takaki Y."/>
            <person name="Nishi S."/>
            <person name="Hori S."/>
            <person name="Arai W."/>
            <person name="Tsubouchi T."/>
            <person name="Morono Y."/>
            <person name="Uchiyama I."/>
            <person name="Ito T."/>
            <person name="Fujiyama A."/>
            <person name="Inagaki F."/>
            <person name="Takami H."/>
        </authorList>
    </citation>
    <scope>NUCLEOTIDE SEQUENCE</scope>
    <source>
        <strain evidence="1">Expedition CK06-06</strain>
    </source>
</reference>
<sequence length="276" mass="31828">PNGEFDPFSHFHSESGNDYYSGSNDMPYGAESDYLLEQALQTYDIENRTEIIYDWQNLAMDKIVPFLPLFSLNDYIATWANLKGFNSSWTLTDNLPYIYFNSYHPGQENMSELILADNNWQTLNPLSIIDHSSDFVSSLVNEPLIKLSPDGVPLRNGLIDDWESINESYYIFHLRDNVFWNPSYNVTERDVNSDPLNPLTDNLMEGLKYNQTSNGTNIQITAIDALFTLLSFSNEIVNEQSDNYFWMKDIFLDPIDNLSFHLIIDGNETSTELDPY</sequence>
<dbReference type="EMBL" id="BARU01024176">
    <property type="protein sequence ID" value="GAH47755.1"/>
    <property type="molecule type" value="Genomic_DNA"/>
</dbReference>